<evidence type="ECO:0000313" key="3">
    <source>
        <dbReference type="Proteomes" id="UP000001555"/>
    </source>
</evidence>
<dbReference type="Proteomes" id="UP000001555">
    <property type="component" value="Unassembled WGS sequence"/>
</dbReference>
<proteinExistence type="predicted"/>
<evidence type="ECO:0000313" key="2">
    <source>
        <dbReference type="EnsemblMetazoa" id="ISCW005753-PA"/>
    </source>
</evidence>
<sequence>QLPGRRQRTSTRRIPRRHAVSAADHPITSQDVRFGSKSVERVNEWGTCKGLQSNLPFG</sequence>
<dbReference type="InParanoid" id="A0A1S4KXG2"/>
<accession>A0A1S4KXG2</accession>
<keyword evidence="3" id="KW-1185">Reference proteome</keyword>
<evidence type="ECO:0000256" key="1">
    <source>
        <dbReference type="SAM" id="MobiDB-lite"/>
    </source>
</evidence>
<protein>
    <submittedName>
        <fullName evidence="2">Uncharacterized protein</fullName>
    </submittedName>
</protein>
<name>A0A1S4KXG2_IXOSC</name>
<dbReference type="EMBL" id="ABJB010695801">
    <property type="status" value="NOT_ANNOTATED_CDS"/>
    <property type="molecule type" value="Genomic_DNA"/>
</dbReference>
<organism evidence="2 3">
    <name type="scientific">Ixodes scapularis</name>
    <name type="common">Black-legged tick</name>
    <name type="synonym">Deer tick</name>
    <dbReference type="NCBI Taxonomy" id="6945"/>
    <lineage>
        <taxon>Eukaryota</taxon>
        <taxon>Metazoa</taxon>
        <taxon>Ecdysozoa</taxon>
        <taxon>Arthropoda</taxon>
        <taxon>Chelicerata</taxon>
        <taxon>Arachnida</taxon>
        <taxon>Acari</taxon>
        <taxon>Parasitiformes</taxon>
        <taxon>Ixodida</taxon>
        <taxon>Ixodoidea</taxon>
        <taxon>Ixodidae</taxon>
        <taxon>Ixodinae</taxon>
        <taxon>Ixodes</taxon>
    </lineage>
</organism>
<dbReference type="EnsemblMetazoa" id="ISCW005753-RA">
    <property type="protein sequence ID" value="ISCW005753-PA"/>
    <property type="gene ID" value="ISCW005753"/>
</dbReference>
<dbReference type="VEuPathDB" id="VectorBase:ISCW005753"/>
<feature type="region of interest" description="Disordered" evidence="1">
    <location>
        <begin position="1"/>
        <end position="29"/>
    </location>
</feature>
<dbReference type="AlphaFoldDB" id="A0A1S4KXG2"/>
<reference evidence="3" key="1">
    <citation type="submission" date="2008-03" db="EMBL/GenBank/DDBJ databases">
        <title>Annotation of Ixodes scapularis.</title>
        <authorList>
            <consortium name="Ixodes scapularis Genome Project Consortium"/>
            <person name="Caler E."/>
            <person name="Hannick L.I."/>
            <person name="Bidwell S."/>
            <person name="Joardar V."/>
            <person name="Thiagarajan M."/>
            <person name="Amedeo P."/>
            <person name="Galinsky K.J."/>
            <person name="Schobel S."/>
            <person name="Inman J."/>
            <person name="Hostetler J."/>
            <person name="Miller J."/>
            <person name="Hammond M."/>
            <person name="Megy K."/>
            <person name="Lawson D."/>
            <person name="Kodira C."/>
            <person name="Sutton G."/>
            <person name="Meyer J."/>
            <person name="Hill C.A."/>
            <person name="Birren B."/>
            <person name="Nene V."/>
            <person name="Collins F."/>
            <person name="Alarcon-Chaidez F."/>
            <person name="Wikel S."/>
            <person name="Strausberg R."/>
        </authorList>
    </citation>
    <scope>NUCLEOTIDE SEQUENCE [LARGE SCALE GENOMIC DNA]</scope>
    <source>
        <strain evidence="3">Wikel</strain>
    </source>
</reference>
<reference evidence="2" key="2">
    <citation type="submission" date="2020-05" db="UniProtKB">
        <authorList>
            <consortium name="EnsemblMetazoa"/>
        </authorList>
    </citation>
    <scope>IDENTIFICATION</scope>
    <source>
        <strain evidence="2">wikel</strain>
    </source>
</reference>
<dbReference type="VEuPathDB" id="VectorBase:ISCI005753"/>
<feature type="compositionally biased region" description="Basic residues" evidence="1">
    <location>
        <begin position="1"/>
        <end position="19"/>
    </location>
</feature>